<dbReference type="Gene3D" id="2.60.120.10">
    <property type="entry name" value="Jelly Rolls"/>
    <property type="match status" value="1"/>
</dbReference>
<dbReference type="GO" id="GO:0003700">
    <property type="term" value="F:DNA-binding transcription factor activity"/>
    <property type="evidence" value="ECO:0007669"/>
    <property type="project" value="TreeGrafter"/>
</dbReference>
<dbReference type="SMART" id="SM00419">
    <property type="entry name" value="HTH_CRP"/>
    <property type="match status" value="1"/>
</dbReference>
<comment type="caution">
    <text evidence="6">The sequence shown here is derived from an EMBL/GenBank/DDBJ whole genome shotgun (WGS) entry which is preliminary data.</text>
</comment>
<evidence type="ECO:0000256" key="2">
    <source>
        <dbReference type="ARBA" id="ARBA00023125"/>
    </source>
</evidence>
<feature type="domain" description="HTH crp-type" evidence="5">
    <location>
        <begin position="152"/>
        <end position="215"/>
    </location>
</feature>
<keyword evidence="7" id="KW-1185">Reference proteome</keyword>
<keyword evidence="1" id="KW-0805">Transcription regulation</keyword>
<dbReference type="InterPro" id="IPR014710">
    <property type="entry name" value="RmlC-like_jellyroll"/>
</dbReference>
<dbReference type="GO" id="GO:0003677">
    <property type="term" value="F:DNA binding"/>
    <property type="evidence" value="ECO:0007669"/>
    <property type="project" value="UniProtKB-KW"/>
</dbReference>
<dbReference type="Gene3D" id="1.10.10.10">
    <property type="entry name" value="Winged helix-like DNA-binding domain superfamily/Winged helix DNA-binding domain"/>
    <property type="match status" value="1"/>
</dbReference>
<dbReference type="InterPro" id="IPR000595">
    <property type="entry name" value="cNMP-bd_dom"/>
</dbReference>
<proteinExistence type="predicted"/>
<evidence type="ECO:0000313" key="7">
    <source>
        <dbReference type="Proteomes" id="UP000286287"/>
    </source>
</evidence>
<evidence type="ECO:0000313" key="6">
    <source>
        <dbReference type="EMBL" id="RJF71919.1"/>
    </source>
</evidence>
<dbReference type="OrthoDB" id="9810708at2"/>
<protein>
    <submittedName>
        <fullName evidence="6">Crp/Fnr family transcriptional regulator</fullName>
    </submittedName>
</protein>
<organism evidence="6 7">
    <name type="scientific">Deinococcus cavernae</name>
    <dbReference type="NCBI Taxonomy" id="2320857"/>
    <lineage>
        <taxon>Bacteria</taxon>
        <taxon>Thermotogati</taxon>
        <taxon>Deinococcota</taxon>
        <taxon>Deinococci</taxon>
        <taxon>Deinococcales</taxon>
        <taxon>Deinococcaceae</taxon>
        <taxon>Deinococcus</taxon>
    </lineage>
</organism>
<dbReference type="CDD" id="cd00038">
    <property type="entry name" value="CAP_ED"/>
    <property type="match status" value="1"/>
</dbReference>
<evidence type="ECO:0000256" key="3">
    <source>
        <dbReference type="ARBA" id="ARBA00023163"/>
    </source>
</evidence>
<dbReference type="InterPro" id="IPR050397">
    <property type="entry name" value="Env_Response_Regulators"/>
</dbReference>
<dbReference type="AlphaFoldDB" id="A0A418V780"/>
<dbReference type="SMART" id="SM00100">
    <property type="entry name" value="cNMP"/>
    <property type="match status" value="1"/>
</dbReference>
<dbReference type="InterPro" id="IPR012318">
    <property type="entry name" value="HTH_CRP"/>
</dbReference>
<dbReference type="PROSITE" id="PS51063">
    <property type="entry name" value="HTH_CRP_2"/>
    <property type="match status" value="1"/>
</dbReference>
<dbReference type="EMBL" id="QYUJ01000014">
    <property type="protein sequence ID" value="RJF71919.1"/>
    <property type="molecule type" value="Genomic_DNA"/>
</dbReference>
<evidence type="ECO:0000259" key="4">
    <source>
        <dbReference type="PROSITE" id="PS50042"/>
    </source>
</evidence>
<sequence>MTEEKALHLLTHTPVFSGANREEVQSLARLGSFLTLRRGDHLFREGEAVTRLYIVQTGSVRIYRLSRGGTRELTLHVDGPRQLVALVAAFQSRATYPGSAQALQTPTELLSLPLHEVRQAVFHSPSLSQAMLGYFARRQSELIGRIDRLVFSELSGRLAAYLLEQAPQPHQLPTNSELAALLGTVPELVSRKLGEFYRLGLIRLERRQVHIVDEAELRRLAED</sequence>
<dbReference type="PANTHER" id="PTHR24567">
    <property type="entry name" value="CRP FAMILY TRANSCRIPTIONAL REGULATORY PROTEIN"/>
    <property type="match status" value="1"/>
</dbReference>
<dbReference type="GO" id="GO:0005829">
    <property type="term" value="C:cytosol"/>
    <property type="evidence" value="ECO:0007669"/>
    <property type="project" value="TreeGrafter"/>
</dbReference>
<dbReference type="InterPro" id="IPR036390">
    <property type="entry name" value="WH_DNA-bd_sf"/>
</dbReference>
<reference evidence="6 7" key="1">
    <citation type="submission" date="2018-09" db="EMBL/GenBank/DDBJ databases">
        <authorList>
            <person name="Zhu H."/>
        </authorList>
    </citation>
    <scope>NUCLEOTIDE SEQUENCE [LARGE SCALE GENOMIC DNA]</scope>
    <source>
        <strain evidence="6 7">K2S05-167</strain>
    </source>
</reference>
<dbReference type="PROSITE" id="PS50042">
    <property type="entry name" value="CNMP_BINDING_3"/>
    <property type="match status" value="1"/>
</dbReference>
<feature type="domain" description="Cyclic nucleotide-binding" evidence="4">
    <location>
        <begin position="15"/>
        <end position="138"/>
    </location>
</feature>
<dbReference type="InterPro" id="IPR036388">
    <property type="entry name" value="WH-like_DNA-bd_sf"/>
</dbReference>
<dbReference type="SUPFAM" id="SSF46785">
    <property type="entry name" value="Winged helix' DNA-binding domain"/>
    <property type="match status" value="1"/>
</dbReference>
<keyword evidence="3" id="KW-0804">Transcription</keyword>
<dbReference type="SUPFAM" id="SSF51206">
    <property type="entry name" value="cAMP-binding domain-like"/>
    <property type="match status" value="1"/>
</dbReference>
<dbReference type="Pfam" id="PF00027">
    <property type="entry name" value="cNMP_binding"/>
    <property type="match status" value="1"/>
</dbReference>
<accession>A0A418V780</accession>
<dbReference type="RefSeq" id="WP_119763547.1">
    <property type="nucleotide sequence ID" value="NZ_QYUJ01000014.1"/>
</dbReference>
<evidence type="ECO:0000259" key="5">
    <source>
        <dbReference type="PROSITE" id="PS51063"/>
    </source>
</evidence>
<dbReference type="InterPro" id="IPR018490">
    <property type="entry name" value="cNMP-bd_dom_sf"/>
</dbReference>
<gene>
    <name evidence="6" type="ORF">D3875_10445</name>
</gene>
<evidence type="ECO:0000256" key="1">
    <source>
        <dbReference type="ARBA" id="ARBA00023015"/>
    </source>
</evidence>
<dbReference type="Proteomes" id="UP000286287">
    <property type="component" value="Unassembled WGS sequence"/>
</dbReference>
<dbReference type="PANTHER" id="PTHR24567:SF74">
    <property type="entry name" value="HTH-TYPE TRANSCRIPTIONAL REGULATOR ARCR"/>
    <property type="match status" value="1"/>
</dbReference>
<keyword evidence="2" id="KW-0238">DNA-binding</keyword>
<name>A0A418V780_9DEIO</name>
<dbReference type="Pfam" id="PF13545">
    <property type="entry name" value="HTH_Crp_2"/>
    <property type="match status" value="1"/>
</dbReference>